<organism evidence="3">
    <name type="scientific">Schistosoma japonicum</name>
    <name type="common">Blood fluke</name>
    <dbReference type="NCBI Taxonomy" id="6182"/>
    <lineage>
        <taxon>Eukaryota</taxon>
        <taxon>Metazoa</taxon>
        <taxon>Spiralia</taxon>
        <taxon>Lophotrochozoa</taxon>
        <taxon>Platyhelminthes</taxon>
        <taxon>Trematoda</taxon>
        <taxon>Digenea</taxon>
        <taxon>Strigeidida</taxon>
        <taxon>Schistosomatoidea</taxon>
        <taxon>Schistosomatidae</taxon>
        <taxon>Schistosoma</taxon>
    </lineage>
</organism>
<reference evidence="3" key="1">
    <citation type="submission" date="2004-11" db="EMBL/GenBank/DDBJ databases">
        <title>The full-length cDNA sequences of Schistosoma japonicum genes.</title>
        <authorList>
            <person name="Han Z."/>
        </authorList>
    </citation>
    <scope>NUCLEOTIDE SEQUENCE</scope>
</reference>
<feature type="region of interest" description="Disordered" evidence="1">
    <location>
        <begin position="27"/>
        <end position="60"/>
    </location>
</feature>
<feature type="signal peptide" evidence="2">
    <location>
        <begin position="1"/>
        <end position="23"/>
    </location>
</feature>
<reference evidence="3" key="2">
    <citation type="journal article" date="2006" name="PLoS Pathog.">
        <title>New perspectives on host-parasite interplay by comparative transcriptomic and proteomic analyses of Schistosoma japonicum.</title>
        <authorList>
            <person name="Liu F."/>
            <person name="Lu J."/>
            <person name="Hu W."/>
            <person name="Wang S.Y."/>
            <person name="Cui S.J."/>
            <person name="Chi M."/>
            <person name="Yan Q."/>
            <person name="Wang X.R."/>
            <person name="Song H.D."/>
            <person name="Xu X.N."/>
            <person name="Wang J.J."/>
            <person name="Zhang X.L."/>
            <person name="Zhang X."/>
            <person name="Wang Z.Q."/>
            <person name="Xue C.L."/>
            <person name="Brindley P.J."/>
            <person name="McManus D.P."/>
            <person name="Yang P.Y."/>
            <person name="Feng Z."/>
            <person name="Chen Z."/>
            <person name="Han Z.G."/>
        </authorList>
    </citation>
    <scope>NUCLEOTIDE SEQUENCE</scope>
</reference>
<feature type="compositionally biased region" description="Polar residues" evidence="1">
    <location>
        <begin position="27"/>
        <end position="40"/>
    </location>
</feature>
<proteinExistence type="evidence at transcript level"/>
<dbReference type="AlphaFoldDB" id="Q5D9Z8"/>
<feature type="chain" id="PRO_5004254764" evidence="2">
    <location>
        <begin position="24"/>
        <end position="165"/>
    </location>
</feature>
<sequence length="165" mass="19066">MKIALALLFILQLHSIQLQLISGSKVSADSNSRSKGNNIETKNDGKSMSQRKEINSGLTNFNKTRESTEEVFQIMKEMKTMVKYIRGVFNKTKNLIKDLREHNKASSETILLENELKLLNNTLSKTFKLRNEMHLVKFVNLLFSNFVNSINQTNEMIFFQVMFNV</sequence>
<keyword evidence="2" id="KW-0732">Signal</keyword>
<evidence type="ECO:0000313" key="3">
    <source>
        <dbReference type="EMBL" id="AAW27358.1"/>
    </source>
</evidence>
<protein>
    <submittedName>
        <fullName evidence="3">SJCHGC00743 protein</fullName>
    </submittedName>
</protein>
<accession>Q5D9Z8</accession>
<name>Q5D9Z8_SCHJA</name>
<evidence type="ECO:0000256" key="2">
    <source>
        <dbReference type="SAM" id="SignalP"/>
    </source>
</evidence>
<dbReference type="EMBL" id="AY815626">
    <property type="protein sequence ID" value="AAW27358.1"/>
    <property type="molecule type" value="mRNA"/>
</dbReference>
<evidence type="ECO:0000256" key="1">
    <source>
        <dbReference type="SAM" id="MobiDB-lite"/>
    </source>
</evidence>
<feature type="compositionally biased region" description="Basic and acidic residues" evidence="1">
    <location>
        <begin position="41"/>
        <end position="54"/>
    </location>
</feature>